<dbReference type="GO" id="GO:0071007">
    <property type="term" value="C:U2-type catalytic step 2 spliceosome"/>
    <property type="evidence" value="ECO:0007669"/>
    <property type="project" value="TreeGrafter"/>
</dbReference>
<dbReference type="InterPro" id="IPR039171">
    <property type="entry name" value="Cwc2/Slt11"/>
</dbReference>
<evidence type="ECO:0000256" key="4">
    <source>
        <dbReference type="SAM" id="MobiDB-lite"/>
    </source>
</evidence>
<reference evidence="6" key="1">
    <citation type="journal article" date="2021" name="Open Biol.">
        <title>Shared evolutionary footprints suggest mitochondrial oxidative damage underlies multiple complex I losses in fungi.</title>
        <authorList>
            <person name="Schikora-Tamarit M.A."/>
            <person name="Marcet-Houben M."/>
            <person name="Nosek J."/>
            <person name="Gabaldon T."/>
        </authorList>
    </citation>
    <scope>NUCLEOTIDE SEQUENCE</scope>
    <source>
        <strain evidence="6">CBS2887</strain>
    </source>
</reference>
<evidence type="ECO:0000313" key="7">
    <source>
        <dbReference type="Proteomes" id="UP000774326"/>
    </source>
</evidence>
<dbReference type="GO" id="GO:0000974">
    <property type="term" value="C:Prp19 complex"/>
    <property type="evidence" value="ECO:0007669"/>
    <property type="project" value="TreeGrafter"/>
</dbReference>
<comment type="caution">
    <text evidence="6">The sequence shown here is derived from an EMBL/GenBank/DDBJ whole genome shotgun (WGS) entry which is preliminary data.</text>
</comment>
<dbReference type="Proteomes" id="UP000774326">
    <property type="component" value="Unassembled WGS sequence"/>
</dbReference>
<feature type="domain" description="STL11/RBM22-like N-terminal" evidence="5">
    <location>
        <begin position="12"/>
        <end position="130"/>
    </location>
</feature>
<dbReference type="Pfam" id="PF21369">
    <property type="entry name" value="STL11_N"/>
    <property type="match status" value="1"/>
</dbReference>
<dbReference type="GO" id="GO:0017070">
    <property type="term" value="F:U6 snRNA binding"/>
    <property type="evidence" value="ECO:0007669"/>
    <property type="project" value="TreeGrafter"/>
</dbReference>
<dbReference type="PANTHER" id="PTHR14089">
    <property type="entry name" value="PRE-MRNA-SPLICING FACTOR RBM22"/>
    <property type="match status" value="1"/>
</dbReference>
<comment type="function">
    <text evidence="3">Involved in pre-mRNA splicing. Facilitates the cooperative formation of U2/U6 helix II in association with stem II in the spliceosome. Binds to RNA.</text>
</comment>
<proteinExistence type="predicted"/>
<protein>
    <recommendedName>
        <fullName evidence="1">Pre-mRNA-splicing factor SLT11</fullName>
    </recommendedName>
</protein>
<feature type="compositionally biased region" description="Basic and acidic residues" evidence="4">
    <location>
        <begin position="331"/>
        <end position="340"/>
    </location>
</feature>
<dbReference type="AlphaFoldDB" id="A0A9P8TNM1"/>
<evidence type="ECO:0000256" key="2">
    <source>
        <dbReference type="ARBA" id="ARBA00022884"/>
    </source>
</evidence>
<dbReference type="InterPro" id="IPR048995">
    <property type="entry name" value="STL11/RBM22-like_N"/>
</dbReference>
<feature type="region of interest" description="Disordered" evidence="4">
    <location>
        <begin position="321"/>
        <end position="371"/>
    </location>
</feature>
<evidence type="ECO:0000259" key="5">
    <source>
        <dbReference type="Pfam" id="PF21369"/>
    </source>
</evidence>
<organism evidence="6 7">
    <name type="scientific">Wickerhamomyces pijperi</name>
    <name type="common">Yeast</name>
    <name type="synonym">Pichia pijperi</name>
    <dbReference type="NCBI Taxonomy" id="599730"/>
    <lineage>
        <taxon>Eukaryota</taxon>
        <taxon>Fungi</taxon>
        <taxon>Dikarya</taxon>
        <taxon>Ascomycota</taxon>
        <taxon>Saccharomycotina</taxon>
        <taxon>Saccharomycetes</taxon>
        <taxon>Phaffomycetales</taxon>
        <taxon>Wickerhamomycetaceae</taxon>
        <taxon>Wickerhamomyces</taxon>
    </lineage>
</organism>
<evidence type="ECO:0000256" key="1">
    <source>
        <dbReference type="ARBA" id="ARBA00019060"/>
    </source>
</evidence>
<dbReference type="GO" id="GO:0036002">
    <property type="term" value="F:pre-mRNA binding"/>
    <property type="evidence" value="ECO:0007669"/>
    <property type="project" value="TreeGrafter"/>
</dbReference>
<dbReference type="OrthoDB" id="10259600at2759"/>
<dbReference type="GO" id="GO:0071006">
    <property type="term" value="C:U2-type catalytic step 1 spliceosome"/>
    <property type="evidence" value="ECO:0007669"/>
    <property type="project" value="TreeGrafter"/>
</dbReference>
<keyword evidence="7" id="KW-1185">Reference proteome</keyword>
<accession>A0A9P8TNM1</accession>
<reference evidence="6" key="2">
    <citation type="submission" date="2021-01" db="EMBL/GenBank/DDBJ databases">
        <authorList>
            <person name="Schikora-Tamarit M.A."/>
        </authorList>
    </citation>
    <scope>NUCLEOTIDE SEQUENCE</scope>
    <source>
        <strain evidence="6">CBS2887</strain>
    </source>
</reference>
<keyword evidence="2" id="KW-0694">RNA-binding</keyword>
<dbReference type="PANTHER" id="PTHR14089:SF6">
    <property type="entry name" value="PRE-MRNA-SPLICING FACTOR RBM22"/>
    <property type="match status" value="1"/>
</dbReference>
<evidence type="ECO:0000256" key="3">
    <source>
        <dbReference type="ARBA" id="ARBA00025609"/>
    </source>
</evidence>
<evidence type="ECO:0000313" key="6">
    <source>
        <dbReference type="EMBL" id="KAH3684936.1"/>
    </source>
</evidence>
<sequence>MSTTSSDTTQPPALCEKCLGPSEHLRMLRDQNSLECKLCTRPFTVYKWKPHPNSPYKQTIICLTCSRQRNCCQCCLLDLTYGISVQMRDEVLKMAGVKSLSNEMTPKNEVTKLYVAGNEDKFQSLGGAGVSKDQEKAREVLRKLAIITKQQEDEKNKLIASGKNHQTNDKLPQNLEKVDVTKIFSKLPLNGSITPEQEKKYSTLFIFGIDPSLPDYKITNHFTSLIPQQVQTTTTAQPIKAYVSCQKSRYAYLTLSSPEMADAITKGIKPIKDQGPGRIIVENVPLFVTYVSKQRDFAKSNIERLKIGSLISKFIRKLNDTGNANGNNTKRKSESVDGGKAKKSKTITKNPEKKETTIIVNSTADDGSFEL</sequence>
<name>A0A9P8TNM1_WICPI</name>
<dbReference type="EMBL" id="JAEUBG010002260">
    <property type="protein sequence ID" value="KAH3684936.1"/>
    <property type="molecule type" value="Genomic_DNA"/>
</dbReference>
<gene>
    <name evidence="6" type="ORF">WICPIJ_004091</name>
</gene>